<name>A0A9N9NV94_9GLOM</name>
<reference evidence="1" key="1">
    <citation type="submission" date="2021-06" db="EMBL/GenBank/DDBJ databases">
        <authorList>
            <person name="Kallberg Y."/>
            <person name="Tangrot J."/>
            <person name="Rosling A."/>
        </authorList>
    </citation>
    <scope>NUCLEOTIDE SEQUENCE</scope>
    <source>
        <strain evidence="1">FL966</strain>
    </source>
</reference>
<proteinExistence type="predicted"/>
<evidence type="ECO:0000313" key="2">
    <source>
        <dbReference type="Proteomes" id="UP000789759"/>
    </source>
</evidence>
<dbReference type="AlphaFoldDB" id="A0A9N9NV94"/>
<dbReference type="EMBL" id="CAJVQA010021110">
    <property type="protein sequence ID" value="CAG8767285.1"/>
    <property type="molecule type" value="Genomic_DNA"/>
</dbReference>
<comment type="caution">
    <text evidence="1">The sequence shown here is derived from an EMBL/GenBank/DDBJ whole genome shotgun (WGS) entry which is preliminary data.</text>
</comment>
<keyword evidence="2" id="KW-1185">Reference proteome</keyword>
<organism evidence="1 2">
    <name type="scientific">Cetraspora pellucida</name>
    <dbReference type="NCBI Taxonomy" id="1433469"/>
    <lineage>
        <taxon>Eukaryota</taxon>
        <taxon>Fungi</taxon>
        <taxon>Fungi incertae sedis</taxon>
        <taxon>Mucoromycota</taxon>
        <taxon>Glomeromycotina</taxon>
        <taxon>Glomeromycetes</taxon>
        <taxon>Diversisporales</taxon>
        <taxon>Gigasporaceae</taxon>
        <taxon>Cetraspora</taxon>
    </lineage>
</organism>
<gene>
    <name evidence="1" type="ORF">CPELLU_LOCUS15657</name>
</gene>
<sequence>MNSCLTSAMPYNGALNLKFLDRDMIAKHLDRPFGFGENLKILFWQAITGKWIFGEIESGKRTASGVVLSIIPFVDEYVYEH</sequence>
<dbReference type="Proteomes" id="UP000789759">
    <property type="component" value="Unassembled WGS sequence"/>
</dbReference>
<protein>
    <submittedName>
        <fullName evidence="1">17401_t:CDS:1</fullName>
    </submittedName>
</protein>
<evidence type="ECO:0000313" key="1">
    <source>
        <dbReference type="EMBL" id="CAG8767285.1"/>
    </source>
</evidence>
<accession>A0A9N9NV94</accession>